<accession>A0AAD6UWG8</accession>
<organism evidence="2 3">
    <name type="scientific">Mycena pura</name>
    <dbReference type="NCBI Taxonomy" id="153505"/>
    <lineage>
        <taxon>Eukaryota</taxon>
        <taxon>Fungi</taxon>
        <taxon>Dikarya</taxon>
        <taxon>Basidiomycota</taxon>
        <taxon>Agaricomycotina</taxon>
        <taxon>Agaricomycetes</taxon>
        <taxon>Agaricomycetidae</taxon>
        <taxon>Agaricales</taxon>
        <taxon>Marasmiineae</taxon>
        <taxon>Mycenaceae</taxon>
        <taxon>Mycena</taxon>
    </lineage>
</organism>
<feature type="region of interest" description="Disordered" evidence="1">
    <location>
        <begin position="176"/>
        <end position="250"/>
    </location>
</feature>
<evidence type="ECO:0000313" key="3">
    <source>
        <dbReference type="Proteomes" id="UP001219525"/>
    </source>
</evidence>
<feature type="compositionally biased region" description="Basic and acidic residues" evidence="1">
    <location>
        <begin position="186"/>
        <end position="217"/>
    </location>
</feature>
<protein>
    <submittedName>
        <fullName evidence="2">Uncharacterized protein</fullName>
    </submittedName>
</protein>
<name>A0AAD6UWG8_9AGAR</name>
<dbReference type="EMBL" id="JARJCW010000085">
    <property type="protein sequence ID" value="KAJ7196304.1"/>
    <property type="molecule type" value="Genomic_DNA"/>
</dbReference>
<dbReference type="Proteomes" id="UP001219525">
    <property type="component" value="Unassembled WGS sequence"/>
</dbReference>
<sequence length="352" mass="39612">MFVFVAGYYITLATARRVMTKLEIEDAPNSHLEYPINDWLAKHLKDELRGANVLAGRIAHPRREQAQEEGILLMTRFIKTLRDEPSIRDVKEDPLKDQPVREWLVGKAGVQDDELEWLGLWDDFGLTDGGVAPTRNRIRGPLKTVFVPQDVVNRWLESKERDGHKMFFLRNQHLLRDSPSPACRPRTSDVAERLEGRDGVIGESRARRADGRREPRPSPRPARGTIAGSTSISKPELAHPPRTAHRRRRTASSRLRMAYSTYRSAMHDPAPAPTDMARTPSRIALDETLSPYFRACCLALQPRIPPVLDDTHRPRRTLSVGRTTTGPAPLLLGLLRASSAVGVVCAMTRPRA</sequence>
<proteinExistence type="predicted"/>
<gene>
    <name evidence="2" type="ORF">GGX14DRAFT_575116</name>
</gene>
<dbReference type="AlphaFoldDB" id="A0AAD6UWG8"/>
<evidence type="ECO:0000313" key="2">
    <source>
        <dbReference type="EMBL" id="KAJ7196304.1"/>
    </source>
</evidence>
<comment type="caution">
    <text evidence="2">The sequence shown here is derived from an EMBL/GenBank/DDBJ whole genome shotgun (WGS) entry which is preliminary data.</text>
</comment>
<keyword evidence="3" id="KW-1185">Reference proteome</keyword>
<evidence type="ECO:0000256" key="1">
    <source>
        <dbReference type="SAM" id="MobiDB-lite"/>
    </source>
</evidence>
<reference evidence="2" key="1">
    <citation type="submission" date="2023-03" db="EMBL/GenBank/DDBJ databases">
        <title>Massive genome expansion in bonnet fungi (Mycena s.s.) driven by repeated elements and novel gene families across ecological guilds.</title>
        <authorList>
            <consortium name="Lawrence Berkeley National Laboratory"/>
            <person name="Harder C.B."/>
            <person name="Miyauchi S."/>
            <person name="Viragh M."/>
            <person name="Kuo A."/>
            <person name="Thoen E."/>
            <person name="Andreopoulos B."/>
            <person name="Lu D."/>
            <person name="Skrede I."/>
            <person name="Drula E."/>
            <person name="Henrissat B."/>
            <person name="Morin E."/>
            <person name="Kohler A."/>
            <person name="Barry K."/>
            <person name="LaButti K."/>
            <person name="Morin E."/>
            <person name="Salamov A."/>
            <person name="Lipzen A."/>
            <person name="Mereny Z."/>
            <person name="Hegedus B."/>
            <person name="Baldrian P."/>
            <person name="Stursova M."/>
            <person name="Weitz H."/>
            <person name="Taylor A."/>
            <person name="Grigoriev I.V."/>
            <person name="Nagy L.G."/>
            <person name="Martin F."/>
            <person name="Kauserud H."/>
        </authorList>
    </citation>
    <scope>NUCLEOTIDE SEQUENCE</scope>
    <source>
        <strain evidence="2">9144</strain>
    </source>
</reference>